<organism evidence="1 2">
    <name type="scientific">Candidatus Promineifilum breve</name>
    <dbReference type="NCBI Taxonomy" id="1806508"/>
    <lineage>
        <taxon>Bacteria</taxon>
        <taxon>Bacillati</taxon>
        <taxon>Chloroflexota</taxon>
        <taxon>Ardenticatenia</taxon>
        <taxon>Candidatus Promineifilales</taxon>
        <taxon>Candidatus Promineifilaceae</taxon>
        <taxon>Candidatus Promineifilum</taxon>
    </lineage>
</organism>
<keyword evidence="2" id="KW-1185">Reference proteome</keyword>
<gene>
    <name evidence="1" type="ORF">CFX0092_A1805</name>
</gene>
<protein>
    <submittedName>
        <fullName evidence="1">Uncharacterized protein</fullName>
    </submittedName>
</protein>
<dbReference type="RefSeq" id="WP_162292461.1">
    <property type="nucleotide sequence ID" value="NZ_LN890655.1"/>
</dbReference>
<sequence>MTPLTRYEGIVRRGRIELSAQAELPEGSHVVVILTGPKSLVDEAAARRKANRWLVESVGNMLAADEGRLVEHEGQPLWRFGAYVTGRGHIPWGPIGHVDVDAQQGDVLHDNSQTEQLIINAKALVSSILSSE</sequence>
<dbReference type="Proteomes" id="UP000215027">
    <property type="component" value="Chromosome I"/>
</dbReference>
<reference evidence="1" key="1">
    <citation type="submission" date="2016-01" db="EMBL/GenBank/DDBJ databases">
        <authorList>
            <person name="Mcilroy J.S."/>
            <person name="Karst M S."/>
            <person name="Albertsen M."/>
        </authorList>
    </citation>
    <scope>NUCLEOTIDE SEQUENCE</scope>
    <source>
        <strain evidence="1">Cfx-K</strain>
    </source>
</reference>
<name>A0A161KAM1_9CHLR</name>
<accession>A0A161KAM1</accession>
<proteinExistence type="predicted"/>
<dbReference type="KEGG" id="pbf:CFX0092_A1805"/>
<evidence type="ECO:0000313" key="2">
    <source>
        <dbReference type="Proteomes" id="UP000215027"/>
    </source>
</evidence>
<evidence type="ECO:0000313" key="1">
    <source>
        <dbReference type="EMBL" id="CUS03683.2"/>
    </source>
</evidence>
<dbReference type="EMBL" id="LN890655">
    <property type="protein sequence ID" value="CUS03683.2"/>
    <property type="molecule type" value="Genomic_DNA"/>
</dbReference>
<dbReference type="AlphaFoldDB" id="A0A161KAM1"/>